<name>A0ABQ2CGS0_9MICC</name>
<evidence type="ECO:0000313" key="2">
    <source>
        <dbReference type="Proteomes" id="UP000658754"/>
    </source>
</evidence>
<accession>A0ABQ2CGS0</accession>
<comment type="caution">
    <text evidence="1">The sequence shown here is derived from an EMBL/GenBank/DDBJ whole genome shotgun (WGS) entry which is preliminary data.</text>
</comment>
<dbReference type="Proteomes" id="UP000658754">
    <property type="component" value="Unassembled WGS sequence"/>
</dbReference>
<evidence type="ECO:0008006" key="3">
    <source>
        <dbReference type="Google" id="ProtNLM"/>
    </source>
</evidence>
<dbReference type="Gene3D" id="3.90.1140.10">
    <property type="entry name" value="Cyclic phosphodiesterase"/>
    <property type="match status" value="1"/>
</dbReference>
<reference evidence="2" key="1">
    <citation type="journal article" date="2019" name="Int. J. Syst. Evol. Microbiol.">
        <title>The Global Catalogue of Microorganisms (GCM) 10K type strain sequencing project: providing services to taxonomists for standard genome sequencing and annotation.</title>
        <authorList>
            <consortium name="The Broad Institute Genomics Platform"/>
            <consortium name="The Broad Institute Genome Sequencing Center for Infectious Disease"/>
            <person name="Wu L."/>
            <person name="Ma J."/>
        </authorList>
    </citation>
    <scope>NUCLEOTIDE SEQUENCE [LARGE SCALE GENOMIC DNA]</scope>
    <source>
        <strain evidence="2">CGMCC 1.3601</strain>
    </source>
</reference>
<gene>
    <name evidence="1" type="ORF">GCM10007175_13750</name>
</gene>
<dbReference type="EMBL" id="BMKV01000002">
    <property type="protein sequence ID" value="GGI77867.1"/>
    <property type="molecule type" value="Genomic_DNA"/>
</dbReference>
<dbReference type="Pfam" id="PF13563">
    <property type="entry name" value="2_5_RNA_ligase2"/>
    <property type="match status" value="1"/>
</dbReference>
<organism evidence="1 2">
    <name type="scientific">Pseudarthrobacter scleromae</name>
    <dbReference type="NCBI Taxonomy" id="158897"/>
    <lineage>
        <taxon>Bacteria</taxon>
        <taxon>Bacillati</taxon>
        <taxon>Actinomycetota</taxon>
        <taxon>Actinomycetes</taxon>
        <taxon>Micrococcales</taxon>
        <taxon>Micrococcaceae</taxon>
        <taxon>Pseudarthrobacter</taxon>
    </lineage>
</organism>
<dbReference type="SUPFAM" id="SSF55144">
    <property type="entry name" value="LigT-like"/>
    <property type="match status" value="1"/>
</dbReference>
<evidence type="ECO:0000313" key="1">
    <source>
        <dbReference type="EMBL" id="GGI77867.1"/>
    </source>
</evidence>
<sequence length="183" mass="19962">MRERWAEQGWSGEWHTGRMRNFVLVAFVEPVAEGQVFPRTQWPLHITLLRFDVDNAVAGQVAALAGPPAEKALGAALTVGEDAGFGRNGSVPVSLVQPQPDLQALHEQLATGVESAGGRILTPAHTRSGYRPHISHLHGRRLHPGDTLVLDRVALVDMAPDGDRTVRRILQLWSLPETGAARR</sequence>
<protein>
    <recommendedName>
        <fullName evidence="3">2'-5' RNA ligase superfamily protein</fullName>
    </recommendedName>
</protein>
<dbReference type="InterPro" id="IPR009097">
    <property type="entry name" value="Cyclic_Pdiesterase"/>
</dbReference>
<keyword evidence="2" id="KW-1185">Reference proteome</keyword>
<proteinExistence type="predicted"/>